<evidence type="ECO:0000313" key="3">
    <source>
        <dbReference type="EMBL" id="AIJ20619.1"/>
    </source>
</evidence>
<sequence>MTTRSRAIPLALGAAGVLALAGVVAAVAPDPGPPAVVPTVQGAPAAPPAPPAAVCGSPALTGPASPPPGAVVVPAGSNAGFDFSTPGATYWFAPGVHTLAPGEYSQIAPGAGATLLGGPGAVLDGNRDNRYAITGRATGVTIRHLTIRNFAAPRDEGVVNHDSGDGWTVEHNTLTRNRGAALMAGARNRIAGNCLADNGQYGLNAYQSGNRITGLVVEGNEFTGNNTEDWEAQLPGCGCTGAMKFWAVNGADVRNNWIHGNHGTAVWADTNNNDFLIEDNLIEDNDGTGIFYEISYNAVIRGNTLRDNAWRTGREFADERDPFPTGAIYLSEADGDARIPARTAKIEVTGNLLENNWGGVVAWANADRFCNSSASTTSDCTLIVGPENTSACSPPAIAREPLYTDCRWWTSDLEIHGNTFRFDPAAVDGGCPVEFCGRMALLSNYGSSPDWSPYQGDVIQRHIVFAAGNRWHDNTYTGPWRFTVPDMSTTVPVPRWTGAPYHQDAGSTFDGRPGR</sequence>
<dbReference type="InterPro" id="IPR011050">
    <property type="entry name" value="Pectin_lyase_fold/virulence"/>
</dbReference>
<dbReference type="AlphaFoldDB" id="A0A076MIQ7"/>
<reference evidence="3 4" key="1">
    <citation type="submission" date="2014-07" db="EMBL/GenBank/DDBJ databases">
        <title>Whole Genome Sequence of the Amycolatopsis methanolica 239.</title>
        <authorList>
            <person name="Tang B."/>
        </authorList>
    </citation>
    <scope>NUCLEOTIDE SEQUENCE [LARGE SCALE GENOMIC DNA]</scope>
    <source>
        <strain evidence="3 4">239</strain>
    </source>
</reference>
<evidence type="ECO:0000313" key="4">
    <source>
        <dbReference type="Proteomes" id="UP000062973"/>
    </source>
</evidence>
<dbReference type="OrthoDB" id="3491333at2"/>
<dbReference type="HOGENOM" id="CLU_531989_0_0_11"/>
<evidence type="ECO:0000256" key="1">
    <source>
        <dbReference type="SAM" id="SignalP"/>
    </source>
</evidence>
<dbReference type="Proteomes" id="UP000062973">
    <property type="component" value="Chromosome"/>
</dbReference>
<keyword evidence="1" id="KW-0732">Signal</keyword>
<dbReference type="RefSeq" id="WP_017986484.1">
    <property type="nucleotide sequence ID" value="NZ_AQUL01000001.1"/>
</dbReference>
<dbReference type="Gene3D" id="2.160.20.10">
    <property type="entry name" value="Single-stranded right-handed beta-helix, Pectin lyase-like"/>
    <property type="match status" value="1"/>
</dbReference>
<dbReference type="SMART" id="SM00710">
    <property type="entry name" value="PbH1"/>
    <property type="match status" value="7"/>
</dbReference>
<gene>
    <name evidence="3" type="ORF">AMETH_0527</name>
</gene>
<proteinExistence type="predicted"/>
<feature type="domain" description="Right handed beta helix" evidence="2">
    <location>
        <begin position="162"/>
        <end position="309"/>
    </location>
</feature>
<dbReference type="NCBIfam" id="TIGR03804">
    <property type="entry name" value="para_beta_helix"/>
    <property type="match status" value="1"/>
</dbReference>
<name>A0A076MIQ7_AMYME</name>
<keyword evidence="3" id="KW-0449">Lipoprotein</keyword>
<evidence type="ECO:0000259" key="2">
    <source>
        <dbReference type="Pfam" id="PF13229"/>
    </source>
</evidence>
<dbReference type="PATRIC" id="fig|1068978.7.peg.553"/>
<organism evidence="3 4">
    <name type="scientific">Amycolatopsis methanolica 239</name>
    <dbReference type="NCBI Taxonomy" id="1068978"/>
    <lineage>
        <taxon>Bacteria</taxon>
        <taxon>Bacillati</taxon>
        <taxon>Actinomycetota</taxon>
        <taxon>Actinomycetes</taxon>
        <taxon>Pseudonocardiales</taxon>
        <taxon>Pseudonocardiaceae</taxon>
        <taxon>Amycolatopsis</taxon>
        <taxon>Amycolatopsis methanolica group</taxon>
    </lineage>
</organism>
<keyword evidence="4" id="KW-1185">Reference proteome</keyword>
<dbReference type="InterPro" id="IPR006626">
    <property type="entry name" value="PbH1"/>
</dbReference>
<dbReference type="SUPFAM" id="SSF51126">
    <property type="entry name" value="Pectin lyase-like"/>
    <property type="match status" value="1"/>
</dbReference>
<dbReference type="InterPro" id="IPR012334">
    <property type="entry name" value="Pectin_lyas_fold"/>
</dbReference>
<accession>A0A076MIQ7</accession>
<dbReference type="KEGG" id="amq:AMETH_0527"/>
<feature type="signal peptide" evidence="1">
    <location>
        <begin position="1"/>
        <end position="21"/>
    </location>
</feature>
<dbReference type="EMBL" id="CP009110">
    <property type="protein sequence ID" value="AIJ20619.1"/>
    <property type="molecule type" value="Genomic_DNA"/>
</dbReference>
<dbReference type="InterPro" id="IPR022441">
    <property type="entry name" value="Para_beta_helix_rpt-2"/>
</dbReference>
<dbReference type="STRING" id="1068978.AMETH_0527"/>
<dbReference type="Pfam" id="PF13229">
    <property type="entry name" value="Beta_helix"/>
    <property type="match status" value="1"/>
</dbReference>
<feature type="chain" id="PRO_5039713575" evidence="1">
    <location>
        <begin position="22"/>
        <end position="515"/>
    </location>
</feature>
<dbReference type="InterPro" id="IPR039448">
    <property type="entry name" value="Beta_helix"/>
</dbReference>
<protein>
    <submittedName>
        <fullName evidence="3">Lipoprotein</fullName>
    </submittedName>
</protein>
<dbReference type="eggNOG" id="COG3420">
    <property type="taxonomic scope" value="Bacteria"/>
</dbReference>